<dbReference type="Pfam" id="PF00271">
    <property type="entry name" value="Helicase_C"/>
    <property type="match status" value="1"/>
</dbReference>
<dbReference type="GO" id="GO:0006338">
    <property type="term" value="P:chromatin remodeling"/>
    <property type="evidence" value="ECO:0007669"/>
    <property type="project" value="TreeGrafter"/>
</dbReference>
<reference evidence="11 12" key="1">
    <citation type="journal article" date="2023" name="Arcadia Sci">
        <title>De novo assembly of a long-read Amblyomma americanum tick genome.</title>
        <authorList>
            <person name="Chou S."/>
            <person name="Poskanzer K.E."/>
            <person name="Rollins M."/>
            <person name="Thuy-Boun P.S."/>
        </authorList>
    </citation>
    <scope>NUCLEOTIDE SEQUENCE [LARGE SCALE GENOMIC DNA]</scope>
    <source>
        <strain evidence="11">F_SG_1</strain>
        <tissue evidence="11">Salivary glands</tissue>
    </source>
</reference>
<evidence type="ECO:0000259" key="10">
    <source>
        <dbReference type="PROSITE" id="PS51194"/>
    </source>
</evidence>
<dbReference type="Gene3D" id="3.40.50.300">
    <property type="entry name" value="P-loop containing nucleotide triphosphate hydrolases"/>
    <property type="match status" value="1"/>
</dbReference>
<keyword evidence="6" id="KW-0067">ATP-binding</keyword>
<dbReference type="CDD" id="cd18793">
    <property type="entry name" value="SF2_C_SNF"/>
    <property type="match status" value="1"/>
</dbReference>
<feature type="non-terminal residue" evidence="11">
    <location>
        <position position="1"/>
    </location>
</feature>
<dbReference type="GO" id="GO:0016887">
    <property type="term" value="F:ATP hydrolysis activity"/>
    <property type="evidence" value="ECO:0007669"/>
    <property type="project" value="TreeGrafter"/>
</dbReference>
<dbReference type="PANTHER" id="PTHR45685:SF1">
    <property type="entry name" value="HELICASE SRCAP"/>
    <property type="match status" value="1"/>
</dbReference>
<evidence type="ECO:0000313" key="11">
    <source>
        <dbReference type="EMBL" id="KAK8784650.1"/>
    </source>
</evidence>
<feature type="compositionally biased region" description="Basic and acidic residues" evidence="9">
    <location>
        <begin position="1043"/>
        <end position="1052"/>
    </location>
</feature>
<proteinExistence type="inferred from homology"/>
<dbReference type="GO" id="GO:0003677">
    <property type="term" value="F:DNA binding"/>
    <property type="evidence" value="ECO:0007669"/>
    <property type="project" value="UniProtKB-KW"/>
</dbReference>
<dbReference type="InterPro" id="IPR001650">
    <property type="entry name" value="Helicase_C-like"/>
</dbReference>
<gene>
    <name evidence="11" type="ORF">V5799_008985</name>
</gene>
<dbReference type="InterPro" id="IPR027417">
    <property type="entry name" value="P-loop_NTPase"/>
</dbReference>
<dbReference type="SMART" id="SM00490">
    <property type="entry name" value="HELICc"/>
    <property type="match status" value="1"/>
</dbReference>
<keyword evidence="5" id="KW-0347">Helicase</keyword>
<dbReference type="GO" id="GO:0004386">
    <property type="term" value="F:helicase activity"/>
    <property type="evidence" value="ECO:0007669"/>
    <property type="project" value="UniProtKB-KW"/>
</dbReference>
<evidence type="ECO:0000256" key="5">
    <source>
        <dbReference type="ARBA" id="ARBA00022806"/>
    </source>
</evidence>
<protein>
    <recommendedName>
        <fullName evidence="10">Helicase C-terminal domain-containing protein</fullName>
    </recommendedName>
</protein>
<feature type="region of interest" description="Disordered" evidence="9">
    <location>
        <begin position="878"/>
        <end position="923"/>
    </location>
</feature>
<evidence type="ECO:0000256" key="1">
    <source>
        <dbReference type="ARBA" id="ARBA00004123"/>
    </source>
</evidence>
<dbReference type="PROSITE" id="PS51194">
    <property type="entry name" value="HELICASE_CTER"/>
    <property type="match status" value="1"/>
</dbReference>
<dbReference type="GO" id="GO:0000812">
    <property type="term" value="C:Swr1 complex"/>
    <property type="evidence" value="ECO:0007669"/>
    <property type="project" value="TreeGrafter"/>
</dbReference>
<dbReference type="InterPro" id="IPR050520">
    <property type="entry name" value="INO80/SWR1_helicase"/>
</dbReference>
<comment type="similarity">
    <text evidence="2">Belongs to the SNF2/RAD54 helicase family. SWR1 subfamily.</text>
</comment>
<evidence type="ECO:0000256" key="2">
    <source>
        <dbReference type="ARBA" id="ARBA00009220"/>
    </source>
</evidence>
<evidence type="ECO:0000256" key="6">
    <source>
        <dbReference type="ARBA" id="ARBA00022840"/>
    </source>
</evidence>
<evidence type="ECO:0000256" key="3">
    <source>
        <dbReference type="ARBA" id="ARBA00022741"/>
    </source>
</evidence>
<feature type="region of interest" description="Disordered" evidence="9">
    <location>
        <begin position="1130"/>
        <end position="1221"/>
    </location>
</feature>
<feature type="region of interest" description="Disordered" evidence="9">
    <location>
        <begin position="976"/>
        <end position="1013"/>
    </location>
</feature>
<dbReference type="SUPFAM" id="SSF52540">
    <property type="entry name" value="P-loop containing nucleoside triphosphate hydrolases"/>
    <property type="match status" value="1"/>
</dbReference>
<dbReference type="EMBL" id="JARKHS020004393">
    <property type="protein sequence ID" value="KAK8784650.1"/>
    <property type="molecule type" value="Genomic_DNA"/>
</dbReference>
<keyword evidence="12" id="KW-1185">Reference proteome</keyword>
<dbReference type="FunFam" id="3.40.50.300:FF:000529">
    <property type="entry name" value="helicase SRCAP isoform X1"/>
    <property type="match status" value="1"/>
</dbReference>
<comment type="caution">
    <text evidence="11">The sequence shown here is derived from an EMBL/GenBank/DDBJ whole genome shotgun (WGS) entry which is preliminary data.</text>
</comment>
<evidence type="ECO:0000256" key="7">
    <source>
        <dbReference type="ARBA" id="ARBA00023015"/>
    </source>
</evidence>
<keyword evidence="7" id="KW-0805">Transcription regulation</keyword>
<feature type="region of interest" description="Disordered" evidence="9">
    <location>
        <begin position="1027"/>
        <end position="1092"/>
    </location>
</feature>
<feature type="region of interest" description="Disordered" evidence="9">
    <location>
        <begin position="1233"/>
        <end position="1258"/>
    </location>
</feature>
<evidence type="ECO:0000313" key="12">
    <source>
        <dbReference type="Proteomes" id="UP001321473"/>
    </source>
</evidence>
<evidence type="ECO:0000256" key="8">
    <source>
        <dbReference type="ARBA" id="ARBA00023163"/>
    </source>
</evidence>
<accession>A0AAQ4FBU5</accession>
<dbReference type="PANTHER" id="PTHR45685">
    <property type="entry name" value="HELICASE SRCAP-RELATED"/>
    <property type="match status" value="1"/>
</dbReference>
<keyword evidence="4" id="KW-0378">Hydrolase</keyword>
<dbReference type="InterPro" id="IPR049730">
    <property type="entry name" value="SNF2/RAD54-like_C"/>
</dbReference>
<dbReference type="GO" id="GO:0005524">
    <property type="term" value="F:ATP binding"/>
    <property type="evidence" value="ECO:0007669"/>
    <property type="project" value="UniProtKB-KW"/>
</dbReference>
<feature type="compositionally biased region" description="Pro residues" evidence="9">
    <location>
        <begin position="1031"/>
        <end position="1041"/>
    </location>
</feature>
<name>A0AAQ4FBU5_AMBAM</name>
<sequence>WTLNQLCIYSILSSIFIFCLLQQHVSFSALNLLLADVELCLTAFAAHRIKKFQTTCHFVETIESHPPPPPRCPPGKIRLHIRTSAPSAQSGAARAASPMVAAGHHGPHHQRLVAASPGAHHGAAGMVVRPGHQGVPAGTTFAMTARHGPVLSQGHHPGLQQQQRLVMVSTPGAVTPRAQGTVVAAGGQAPSSAGGGGGEYMLQLVQKSGALGGTGGQQVMGSPITLQIQPSAHGAGPARVAVPFGIGRIVQTTSGQHLLLTPAAAQQSPQGVPDGTTAGAAQVQQHQTVMLATSAGQAVVRTTTALSQMGRVVTSAAGSPASTPVSAALGAKPVMRVSPLNANSQTTPTGVTKTVNAKTTVITPVKSSGATSSTESSIQRSPYYLDTLESRRRQQRRDKLRLLGHTNALRCAACPTYGRDLVEAVTVVHDARPVARCPWGGTGYVACLNAPAQGETQLWRYTRTLRSLVRTPPQLLDELRDMIDRFVFSVPKVTAPRIEMRVSHPSPSSLNAERVLEERLAEELGPRCAFLHPVMCNLQTQFPELRLIQYDCGKLQVLDKLLWQLRGGQHRVLIFTQMTRMLDVLEQFLNYHGHTYLRLDGSTRVDQRQALMERFNADRRIFCFILSTRSGGIGVNLTGADTVVFYDSDWNPTMDAQAQDRCHRIGQTRDVHIYRLISEKTVEENILKKANQKRMLGDLAIEGGNFTTAFFKQNTLKDLFGTDFDLSVLERSEEVKEDKPAEVEKPEKFSSVEFEKALGMAEEELDVQAAHTARAEAAAELAEFDESIPLDTDSRDEDRSQAEEELDKLMDQLTPVEKYAMQFLESLQEPLTLEQLKQAEEEIEAQKKDWELGRLKAIKEEEERRAGYRDDEEAPALVYSREDAYTQVPKSGRERRSSRGAKGTTTCQVNGSPAVPKRTSKRRAAAAAAAAAASAGEPVVQEEVAALQKKKRVMSPLHNHRHRHPVPAVVAAAAPEVHQRAHPKQAVGPGKVTEQKKEQHQSLANKLVPEHKNQIADKAKVTDKNLLAVKPLPPPPPPPPAADRAKAVDKNVLRVRSPPPPSLSVSDRTKAIYNRGTVTVKPMPPPAVDKTKVRDKNPLAVKQAFPFGGAKVVLREEDLAVERTLPVRKVSSPAGQAEKPSVVAEVSRLPGKPQLFEKVPRAGNRGLALASKAPVSEPVGNHVGSPRTTEKSTSNSQSRTKPRMTSQTEGSSAVLKPFSNPNLVIRTRRARAAEMEPAPNVEEKLEEKPEPKQSPKRVVQLTPVHESAPVLEELAEPGAALEQTVLEEVVTEPIALFEDENVEETIEEVVEESVEEMTVQESMEIAMQGEDVEEVTIGENVEEMTVEEGIEELVVVEGAQDMTVEELVLVSGEEEEGPVEAAELEKEQVFEFVLDAELVDEIGPELLTEFVSKLTPELFSRLNFVEESDAKAEQEAEESTAEVVEDEGNTLEVLTGEALETIAQVPVEVVEGTEEMALGEVEGLVEVPIEEVEEGEVSVGEVESNAEVPIEAVEGTAEVAIAEEFVPDLLPDLEPVPVPVLGEVVMNALGPELVPPPAETTVVVATTEDKVPSPKARVATRSRRRHTRSSRRSRE</sequence>
<feature type="domain" description="Helicase C-terminal" evidence="10">
    <location>
        <begin position="557"/>
        <end position="707"/>
    </location>
</feature>
<evidence type="ECO:0000256" key="9">
    <source>
        <dbReference type="SAM" id="MobiDB-lite"/>
    </source>
</evidence>
<keyword evidence="3" id="KW-0547">Nucleotide-binding</keyword>
<feature type="compositionally biased region" description="Polar residues" evidence="9">
    <location>
        <begin position="1191"/>
        <end position="1211"/>
    </location>
</feature>
<keyword evidence="8" id="KW-0804">Transcription</keyword>
<dbReference type="GO" id="GO:0042393">
    <property type="term" value="F:histone binding"/>
    <property type="evidence" value="ECO:0007669"/>
    <property type="project" value="TreeGrafter"/>
</dbReference>
<feature type="compositionally biased region" description="Basic residues" evidence="9">
    <location>
        <begin position="1578"/>
        <end position="1595"/>
    </location>
</feature>
<evidence type="ECO:0000256" key="4">
    <source>
        <dbReference type="ARBA" id="ARBA00022801"/>
    </source>
</evidence>
<dbReference type="Proteomes" id="UP001321473">
    <property type="component" value="Unassembled WGS sequence"/>
</dbReference>
<comment type="subcellular location">
    <subcellularLocation>
        <location evidence="1">Nucleus</location>
    </subcellularLocation>
</comment>
<organism evidence="11 12">
    <name type="scientific">Amblyomma americanum</name>
    <name type="common">Lone star tick</name>
    <dbReference type="NCBI Taxonomy" id="6943"/>
    <lineage>
        <taxon>Eukaryota</taxon>
        <taxon>Metazoa</taxon>
        <taxon>Ecdysozoa</taxon>
        <taxon>Arthropoda</taxon>
        <taxon>Chelicerata</taxon>
        <taxon>Arachnida</taxon>
        <taxon>Acari</taxon>
        <taxon>Parasitiformes</taxon>
        <taxon>Ixodida</taxon>
        <taxon>Ixodoidea</taxon>
        <taxon>Ixodidae</taxon>
        <taxon>Amblyomminae</taxon>
        <taxon>Amblyomma</taxon>
    </lineage>
</organism>
<feature type="region of interest" description="Disordered" evidence="9">
    <location>
        <begin position="1566"/>
        <end position="1595"/>
    </location>
</feature>
<feature type="compositionally biased region" description="Basic and acidic residues" evidence="9">
    <location>
        <begin position="1241"/>
        <end position="1253"/>
    </location>
</feature>